<evidence type="ECO:0000313" key="1">
    <source>
        <dbReference type="EMBL" id="GAF69822.1"/>
    </source>
</evidence>
<accession>X0S1I3</accession>
<proteinExistence type="predicted"/>
<comment type="caution">
    <text evidence="1">The sequence shown here is derived from an EMBL/GenBank/DDBJ whole genome shotgun (WGS) entry which is preliminary data.</text>
</comment>
<name>X0S1I3_9ZZZZ</name>
<dbReference type="Pfam" id="PF08843">
    <property type="entry name" value="AbiEii"/>
    <property type="match status" value="1"/>
</dbReference>
<dbReference type="AlphaFoldDB" id="X0S1I3"/>
<reference evidence="1" key="1">
    <citation type="journal article" date="2014" name="Front. Microbiol.">
        <title>High frequency of phylogenetically diverse reductive dehalogenase-homologous genes in deep subseafloor sedimentary metagenomes.</title>
        <authorList>
            <person name="Kawai M."/>
            <person name="Futagami T."/>
            <person name="Toyoda A."/>
            <person name="Takaki Y."/>
            <person name="Nishi S."/>
            <person name="Hori S."/>
            <person name="Arai W."/>
            <person name="Tsubouchi T."/>
            <person name="Morono Y."/>
            <person name="Uchiyama I."/>
            <person name="Ito T."/>
            <person name="Fujiyama A."/>
            <person name="Inagaki F."/>
            <person name="Takami H."/>
        </authorList>
    </citation>
    <scope>NUCLEOTIDE SEQUENCE</scope>
    <source>
        <strain evidence="1">Expedition CK06-06</strain>
    </source>
</reference>
<protein>
    <recommendedName>
        <fullName evidence="2">Nucleotidyl transferase AbiEii/AbiGii toxin family protein</fullName>
    </recommendedName>
</protein>
<dbReference type="Gene3D" id="3.10.450.620">
    <property type="entry name" value="JHP933, nucleotidyltransferase-like core domain"/>
    <property type="match status" value="1"/>
</dbReference>
<dbReference type="InterPro" id="IPR014942">
    <property type="entry name" value="AbiEii"/>
</dbReference>
<sequence length="247" mass="28547">MNYGIYNQLQLREIFHLEFLRRFGRKVKAEFYAVKGGTNLRFFFKSIRYSEDMDIDLKGVRVNFIKDTVMNILENADFRNNLKSYDVEDIIPPDMPRAKQTETTQRFKVHLITSSGEDLFTKVEFSRRGFKGDIVVEEVAGNVLRAYKMAPLVIPHYDMRSAVMQKIGALAARPAIQARDIFDLYIMSSQYQPIAAEGLTAGPSKVARAHENLFEVSFEQFRDTVVSYLAIEEQALYTSAERWDEIK</sequence>
<gene>
    <name evidence="1" type="ORF">S01H1_15001</name>
</gene>
<organism evidence="1">
    <name type="scientific">marine sediment metagenome</name>
    <dbReference type="NCBI Taxonomy" id="412755"/>
    <lineage>
        <taxon>unclassified sequences</taxon>
        <taxon>metagenomes</taxon>
        <taxon>ecological metagenomes</taxon>
    </lineage>
</organism>
<feature type="non-terminal residue" evidence="1">
    <location>
        <position position="247"/>
    </location>
</feature>
<dbReference type="EMBL" id="BARS01007827">
    <property type="protein sequence ID" value="GAF69822.1"/>
    <property type="molecule type" value="Genomic_DNA"/>
</dbReference>
<evidence type="ECO:0008006" key="2">
    <source>
        <dbReference type="Google" id="ProtNLM"/>
    </source>
</evidence>